<comment type="similarity">
    <text evidence="3">Belongs to the flagella basal body rod proteins family.</text>
</comment>
<dbReference type="PROSITE" id="PS00588">
    <property type="entry name" value="FLAGELLA_BB_ROD"/>
    <property type="match status" value="1"/>
</dbReference>
<evidence type="ECO:0000313" key="11">
    <source>
        <dbReference type="Proteomes" id="UP000601768"/>
    </source>
</evidence>
<evidence type="ECO:0000259" key="7">
    <source>
        <dbReference type="Pfam" id="PF00460"/>
    </source>
</evidence>
<dbReference type="Pfam" id="PF06429">
    <property type="entry name" value="Flg_bbr_C"/>
    <property type="match status" value="1"/>
</dbReference>
<evidence type="ECO:0000259" key="9">
    <source>
        <dbReference type="Pfam" id="PF22638"/>
    </source>
</evidence>
<dbReference type="NCBIfam" id="TIGR02492">
    <property type="entry name" value="flgK_ends"/>
    <property type="match status" value="1"/>
</dbReference>
<dbReference type="InterPro" id="IPR053927">
    <property type="entry name" value="FlgK_helical"/>
</dbReference>
<evidence type="ECO:0000256" key="6">
    <source>
        <dbReference type="ARBA" id="ARBA00023143"/>
    </source>
</evidence>
<keyword evidence="11" id="KW-1185">Reference proteome</keyword>
<dbReference type="Proteomes" id="UP000601768">
    <property type="component" value="Unassembled WGS sequence"/>
</dbReference>
<evidence type="ECO:0000259" key="8">
    <source>
        <dbReference type="Pfam" id="PF06429"/>
    </source>
</evidence>
<dbReference type="GO" id="GO:0005576">
    <property type="term" value="C:extracellular region"/>
    <property type="evidence" value="ECO:0007669"/>
    <property type="project" value="UniProtKB-SubCell"/>
</dbReference>
<keyword evidence="10" id="KW-0282">Flagellum</keyword>
<dbReference type="EMBL" id="JACNEP010000010">
    <property type="protein sequence ID" value="MBC3766784.1"/>
    <property type="molecule type" value="Genomic_DNA"/>
</dbReference>
<keyword evidence="5" id="KW-0964">Secreted</keyword>
<gene>
    <name evidence="10" type="primary">flgK</name>
    <name evidence="10" type="ORF">H8B19_12915</name>
</gene>
<dbReference type="GO" id="GO:0005198">
    <property type="term" value="F:structural molecule activity"/>
    <property type="evidence" value="ECO:0007669"/>
    <property type="project" value="InterPro"/>
</dbReference>
<evidence type="ECO:0000256" key="4">
    <source>
        <dbReference type="ARBA" id="ARBA00016244"/>
    </source>
</evidence>
<evidence type="ECO:0000256" key="3">
    <source>
        <dbReference type="ARBA" id="ARBA00009677"/>
    </source>
</evidence>
<dbReference type="Pfam" id="PF00460">
    <property type="entry name" value="Flg_bb_rod"/>
    <property type="match status" value="1"/>
</dbReference>
<dbReference type="InterPro" id="IPR001444">
    <property type="entry name" value="Flag_bb_rod_N"/>
</dbReference>
<dbReference type="InterPro" id="IPR019776">
    <property type="entry name" value="Flagellar_basal_body_rod_CS"/>
</dbReference>
<feature type="domain" description="Flagellar basal-body/hook protein C-terminal" evidence="8">
    <location>
        <begin position="674"/>
        <end position="712"/>
    </location>
</feature>
<comment type="caution">
    <text evidence="10">The sequence shown here is derived from an EMBL/GenBank/DDBJ whole genome shotgun (WGS) entry which is preliminary data.</text>
</comment>
<organism evidence="10 11">
    <name type="scientific">Neptunicella marina</name>
    <dbReference type="NCBI Taxonomy" id="2125989"/>
    <lineage>
        <taxon>Bacteria</taxon>
        <taxon>Pseudomonadati</taxon>
        <taxon>Pseudomonadota</taxon>
        <taxon>Gammaproteobacteria</taxon>
        <taxon>Alteromonadales</taxon>
        <taxon>Alteromonadaceae</taxon>
        <taxon>Neptunicella</taxon>
    </lineage>
</organism>
<dbReference type="GO" id="GO:0044780">
    <property type="term" value="P:bacterial-type flagellum assembly"/>
    <property type="evidence" value="ECO:0007669"/>
    <property type="project" value="InterPro"/>
</dbReference>
<proteinExistence type="inferred from homology"/>
<reference evidence="10" key="1">
    <citation type="journal article" date="2018" name="Int. J. Syst. Evol. Microbiol.">
        <title>Neptunicella marina gen. nov., sp. nov., isolated from surface seawater.</title>
        <authorList>
            <person name="Liu X."/>
            <person name="Lai Q."/>
            <person name="Du Y."/>
            <person name="Zhang X."/>
            <person name="Liu Z."/>
            <person name="Sun F."/>
            <person name="Shao Z."/>
        </authorList>
    </citation>
    <scope>NUCLEOTIDE SEQUENCE</scope>
    <source>
        <strain evidence="10">S27-2</strain>
    </source>
</reference>
<dbReference type="PANTHER" id="PTHR30033">
    <property type="entry name" value="FLAGELLAR HOOK-ASSOCIATED PROTEIN 1"/>
    <property type="match status" value="1"/>
</dbReference>
<evidence type="ECO:0000313" key="10">
    <source>
        <dbReference type="EMBL" id="MBC3766784.1"/>
    </source>
</evidence>
<dbReference type="AlphaFoldDB" id="A0A8J6IUV9"/>
<keyword evidence="10" id="KW-0966">Cell projection</keyword>
<feature type="domain" description="Flagellar hook-associated protein FlgK helical" evidence="9">
    <location>
        <begin position="88"/>
        <end position="323"/>
    </location>
</feature>
<dbReference type="RefSeq" id="WP_186507308.1">
    <property type="nucleotide sequence ID" value="NZ_JACNEP010000010.1"/>
</dbReference>
<evidence type="ECO:0000256" key="2">
    <source>
        <dbReference type="ARBA" id="ARBA00004613"/>
    </source>
</evidence>
<dbReference type="PRINTS" id="PR01005">
    <property type="entry name" value="FLGHOOKAP1"/>
</dbReference>
<dbReference type="Pfam" id="PF22638">
    <property type="entry name" value="FlgK_D1"/>
    <property type="match status" value="1"/>
</dbReference>
<reference evidence="10" key="2">
    <citation type="submission" date="2020-08" db="EMBL/GenBank/DDBJ databases">
        <authorList>
            <person name="Lai Q."/>
        </authorList>
    </citation>
    <scope>NUCLEOTIDE SEQUENCE</scope>
    <source>
        <strain evidence="10">S27-2</strain>
    </source>
</reference>
<name>A0A8J6IUV9_9ALTE</name>
<keyword evidence="6" id="KW-0975">Bacterial flagellum</keyword>
<evidence type="ECO:0000256" key="1">
    <source>
        <dbReference type="ARBA" id="ARBA00004365"/>
    </source>
</evidence>
<dbReference type="InterPro" id="IPR010930">
    <property type="entry name" value="Flg_bb/hook_C_dom"/>
</dbReference>
<dbReference type="GO" id="GO:0009424">
    <property type="term" value="C:bacterial-type flagellum hook"/>
    <property type="evidence" value="ECO:0007669"/>
    <property type="project" value="InterPro"/>
</dbReference>
<accession>A0A8J6IUV9</accession>
<protein>
    <recommendedName>
        <fullName evidence="4">Flagellar hook-associated protein 1</fullName>
    </recommendedName>
</protein>
<sequence>MTIRNADLLSIASSGLAAQNRLLQTTGNNIANVNTEGYIRERTTFVAELNGGVGRGTTSQILDIFAQNQLRRDTSTYAQFTAYHDKASQLDDIFASEASSLATSMSDFFEAMQTAADEPTNMAARQLVLGQADSLLGRFNSLSEFLSYKEDELNLEFNSMTEDANNLIETIAELNNSIRINQYRNQHDVPGAIISERDNAILKLAEMVDITTRTMEDGSTLVNLKSGQSLVMQDGTFNVFEVNGEPDAKQKNLTLKNSSRGVDINLPENSVGGRIGGLFNFRDDILSDAQRQMGQLALALADAVNQQNRLGMDYDGQLGIDIFNLPVTQALNYSTNSSLSLGLNGRIAEGQSNQVTTKDYQIVIDNVAAGPPSTVDITVNLLEPDGTPVLDVNGNPQTQSFTGLDAAAGTFVPIMDGLEIEFPNGASYAAGDQFLLQPTKYSAGQIEVGIVRPEDIAFASPIRVESDINNLGDATLVSTDVTNVNVGNPLTDTSVSAFDGTGGIHGPGQSPAGPLPTDVGAPAQIVFLSADSYEIRDSAGQLITTVSGASSLENLIQQGAASAGWPPAFAAMDNYPGYDLTLQGVPKAGDVFNINYNTDGFDDNRNGLIMADLQSMDTMRRSASASGGPTNLLTFHESYASLVGSVGEKTAKSDVSAQAAKALVDQSKSWFESVSGVSLDEEAANLMRFQQAYSASARLISTAQDLFNTILSSVR</sequence>
<keyword evidence="10" id="KW-0969">Cilium</keyword>
<dbReference type="SUPFAM" id="SSF64518">
    <property type="entry name" value="Phase 1 flagellin"/>
    <property type="match status" value="1"/>
</dbReference>
<evidence type="ECO:0000256" key="5">
    <source>
        <dbReference type="ARBA" id="ARBA00022525"/>
    </source>
</evidence>
<comment type="subcellular location">
    <subcellularLocation>
        <location evidence="1">Bacterial flagellum</location>
    </subcellularLocation>
    <subcellularLocation>
        <location evidence="2">Secreted</location>
    </subcellularLocation>
</comment>
<dbReference type="PANTHER" id="PTHR30033:SF1">
    <property type="entry name" value="FLAGELLAR HOOK-ASSOCIATED PROTEIN 1"/>
    <property type="match status" value="1"/>
</dbReference>
<feature type="domain" description="Flagellar basal body rod protein N-terminal" evidence="7">
    <location>
        <begin position="10"/>
        <end position="38"/>
    </location>
</feature>
<dbReference type="InterPro" id="IPR002371">
    <property type="entry name" value="FlgK"/>
</dbReference>